<dbReference type="Proteomes" id="UP000887159">
    <property type="component" value="Unassembled WGS sequence"/>
</dbReference>
<gene>
    <name evidence="1" type="ORF">TNCV_2194871</name>
</gene>
<evidence type="ECO:0000313" key="1">
    <source>
        <dbReference type="EMBL" id="GFY10666.1"/>
    </source>
</evidence>
<evidence type="ECO:0000313" key="2">
    <source>
        <dbReference type="Proteomes" id="UP000887159"/>
    </source>
</evidence>
<organism evidence="1 2">
    <name type="scientific">Trichonephila clavipes</name>
    <name type="common">Golden silk orbweaver</name>
    <name type="synonym">Nephila clavipes</name>
    <dbReference type="NCBI Taxonomy" id="2585209"/>
    <lineage>
        <taxon>Eukaryota</taxon>
        <taxon>Metazoa</taxon>
        <taxon>Ecdysozoa</taxon>
        <taxon>Arthropoda</taxon>
        <taxon>Chelicerata</taxon>
        <taxon>Arachnida</taxon>
        <taxon>Araneae</taxon>
        <taxon>Araneomorphae</taxon>
        <taxon>Entelegynae</taxon>
        <taxon>Araneoidea</taxon>
        <taxon>Nephilidae</taxon>
        <taxon>Trichonephila</taxon>
    </lineage>
</organism>
<dbReference type="AlphaFoldDB" id="A0A8X6SEE0"/>
<proteinExistence type="predicted"/>
<accession>A0A8X6SEE0</accession>
<dbReference type="EMBL" id="BMAU01021300">
    <property type="protein sequence ID" value="GFY10666.1"/>
    <property type="molecule type" value="Genomic_DNA"/>
</dbReference>
<keyword evidence="2" id="KW-1185">Reference proteome</keyword>
<comment type="caution">
    <text evidence="1">The sequence shown here is derived from an EMBL/GenBank/DDBJ whole genome shotgun (WGS) entry which is preliminary data.</text>
</comment>
<reference evidence="1" key="1">
    <citation type="submission" date="2020-08" db="EMBL/GenBank/DDBJ databases">
        <title>Multicomponent nature underlies the extraordinary mechanical properties of spider dragline silk.</title>
        <authorList>
            <person name="Kono N."/>
            <person name="Nakamura H."/>
            <person name="Mori M."/>
            <person name="Yoshida Y."/>
            <person name="Ohtoshi R."/>
            <person name="Malay A.D."/>
            <person name="Moran D.A.P."/>
            <person name="Tomita M."/>
            <person name="Numata K."/>
            <person name="Arakawa K."/>
        </authorList>
    </citation>
    <scope>NUCLEOTIDE SEQUENCE</scope>
</reference>
<sequence length="77" mass="8358">MSKIQKTRGGLYCPAVSLEEFVAVDDGNVCTVPIMADKGILEFLQSSKNIIDADSEDEIKMSKAAPVPTPSEMRNII</sequence>
<name>A0A8X6SEE0_TRICX</name>
<protein>
    <submittedName>
        <fullName evidence="1">Uncharacterized protein</fullName>
    </submittedName>
</protein>